<dbReference type="PROSITE" id="PS51257">
    <property type="entry name" value="PROKAR_LIPOPROTEIN"/>
    <property type="match status" value="1"/>
</dbReference>
<evidence type="ECO:0000313" key="3">
    <source>
        <dbReference type="Proteomes" id="UP001499959"/>
    </source>
</evidence>
<dbReference type="EMBL" id="BAABJE010000007">
    <property type="protein sequence ID" value="GAA4791861.1"/>
    <property type="molecule type" value="Genomic_DNA"/>
</dbReference>
<comment type="caution">
    <text evidence="2">The sequence shown here is derived from an EMBL/GenBank/DDBJ whole genome shotgun (WGS) entry which is preliminary data.</text>
</comment>
<evidence type="ECO:0000313" key="2">
    <source>
        <dbReference type="EMBL" id="GAA4791861.1"/>
    </source>
</evidence>
<evidence type="ECO:0000256" key="1">
    <source>
        <dbReference type="SAM" id="SignalP"/>
    </source>
</evidence>
<organism evidence="2 3">
    <name type="scientific">Lysobacter hankyongensis</name>
    <dbReference type="NCBI Taxonomy" id="1176535"/>
    <lineage>
        <taxon>Bacteria</taxon>
        <taxon>Pseudomonadati</taxon>
        <taxon>Pseudomonadota</taxon>
        <taxon>Gammaproteobacteria</taxon>
        <taxon>Lysobacterales</taxon>
        <taxon>Lysobacteraceae</taxon>
        <taxon>Lysobacter</taxon>
    </lineage>
</organism>
<accession>A0ABP9B7M6</accession>
<reference evidence="3" key="1">
    <citation type="journal article" date="2019" name="Int. J. Syst. Evol. Microbiol.">
        <title>The Global Catalogue of Microorganisms (GCM) 10K type strain sequencing project: providing services to taxonomists for standard genome sequencing and annotation.</title>
        <authorList>
            <consortium name="The Broad Institute Genomics Platform"/>
            <consortium name="The Broad Institute Genome Sequencing Center for Infectious Disease"/>
            <person name="Wu L."/>
            <person name="Ma J."/>
        </authorList>
    </citation>
    <scope>NUCLEOTIDE SEQUENCE [LARGE SCALE GENOMIC DNA]</scope>
    <source>
        <strain evidence="3">JCM 18204</strain>
    </source>
</reference>
<feature type="signal peptide" evidence="1">
    <location>
        <begin position="1"/>
        <end position="23"/>
    </location>
</feature>
<dbReference type="Proteomes" id="UP001499959">
    <property type="component" value="Unassembled WGS sequence"/>
</dbReference>
<evidence type="ECO:0008006" key="4">
    <source>
        <dbReference type="Google" id="ProtNLM"/>
    </source>
</evidence>
<sequence>MMRTLRIAALAAATLCASQAAAAACPPPDRDAAALIALKTADFEMADAAARETMAFALIDCLASPDPAMRDGIAYEGLQRWLRAKVFSPETLRALRTRLFAQLDAPDPDGVARPFAALVLSELARTDRIAPWMRLDEREAMVERAASYLESVRDYRGYDAEVGWRHGVAHGADWAMQLALNPALDRAQLDRLRQAVAIQAVPAAGHAYVFGESERLARPLLFIAKRDLHDEADWSAWFAALSARLGDPALAWKDAGWLARRHDLAAVLQMLYLQVDLGDDPGMAKMKPGLVAALKALP</sequence>
<name>A0ABP9B7M6_9GAMM</name>
<dbReference type="Pfam" id="PF10978">
    <property type="entry name" value="DUF2785"/>
    <property type="match status" value="1"/>
</dbReference>
<proteinExistence type="predicted"/>
<feature type="chain" id="PRO_5045711373" description="DUF2785 domain-containing protein" evidence="1">
    <location>
        <begin position="24"/>
        <end position="298"/>
    </location>
</feature>
<protein>
    <recommendedName>
        <fullName evidence="4">DUF2785 domain-containing protein</fullName>
    </recommendedName>
</protein>
<keyword evidence="1" id="KW-0732">Signal</keyword>
<gene>
    <name evidence="2" type="ORF">GCM10023307_16460</name>
</gene>
<dbReference type="InterPro" id="IPR021247">
    <property type="entry name" value="DUF2785"/>
</dbReference>
<keyword evidence="3" id="KW-1185">Reference proteome</keyword>